<keyword evidence="2" id="KW-0813">Transport</keyword>
<evidence type="ECO:0000256" key="8">
    <source>
        <dbReference type="ARBA" id="ARBA00022967"/>
    </source>
</evidence>
<evidence type="ECO:0000259" key="10">
    <source>
        <dbReference type="PROSITE" id="PS50893"/>
    </source>
</evidence>
<accession>A0A1T4XYR7</accession>
<dbReference type="PANTHER" id="PTHR43790:SF3">
    <property type="entry name" value="D-ALLOSE IMPORT ATP-BINDING PROTEIN ALSA-RELATED"/>
    <property type="match status" value="1"/>
</dbReference>
<feature type="domain" description="ABC transporter" evidence="10">
    <location>
        <begin position="6"/>
        <end position="243"/>
    </location>
</feature>
<dbReference type="CDD" id="cd03216">
    <property type="entry name" value="ABC_Carb_Monos_I"/>
    <property type="match status" value="1"/>
</dbReference>
<dbReference type="AlphaFoldDB" id="A0A1T4XYR7"/>
<dbReference type="Proteomes" id="UP000190042">
    <property type="component" value="Unassembled WGS sequence"/>
</dbReference>
<keyword evidence="7 11" id="KW-0067">ATP-binding</keyword>
<dbReference type="InterPro" id="IPR027417">
    <property type="entry name" value="P-loop_NTPase"/>
</dbReference>
<keyword evidence="6" id="KW-0547">Nucleotide-binding</keyword>
<evidence type="ECO:0000313" key="12">
    <source>
        <dbReference type="Proteomes" id="UP000190042"/>
    </source>
</evidence>
<dbReference type="PROSITE" id="PS00211">
    <property type="entry name" value="ABC_TRANSPORTER_1"/>
    <property type="match status" value="1"/>
</dbReference>
<keyword evidence="9" id="KW-0472">Membrane</keyword>
<keyword evidence="4" id="KW-0762">Sugar transport</keyword>
<dbReference type="SUPFAM" id="SSF52540">
    <property type="entry name" value="P-loop containing nucleoside triphosphate hydrolases"/>
    <property type="match status" value="2"/>
</dbReference>
<keyword evidence="3" id="KW-1003">Cell membrane</keyword>
<evidence type="ECO:0000256" key="4">
    <source>
        <dbReference type="ARBA" id="ARBA00022597"/>
    </source>
</evidence>
<dbReference type="CDD" id="cd03215">
    <property type="entry name" value="ABC_Carb_Monos_II"/>
    <property type="match status" value="1"/>
</dbReference>
<dbReference type="RefSeq" id="WP_078817108.1">
    <property type="nucleotide sequence ID" value="NZ_FUYJ01000002.1"/>
</dbReference>
<evidence type="ECO:0000256" key="6">
    <source>
        <dbReference type="ARBA" id="ARBA00022741"/>
    </source>
</evidence>
<dbReference type="InterPro" id="IPR003439">
    <property type="entry name" value="ABC_transporter-like_ATP-bd"/>
</dbReference>
<keyword evidence="8" id="KW-1278">Translocase</keyword>
<gene>
    <name evidence="11" type="ORF">SAMN04244570_1457</name>
</gene>
<dbReference type="PROSITE" id="PS50893">
    <property type="entry name" value="ABC_TRANSPORTER_2"/>
    <property type="match status" value="2"/>
</dbReference>
<feature type="domain" description="ABC transporter" evidence="10">
    <location>
        <begin position="242"/>
        <end position="495"/>
    </location>
</feature>
<dbReference type="FunFam" id="3.40.50.300:FF:000127">
    <property type="entry name" value="Ribose import ATP-binding protein RbsA"/>
    <property type="match status" value="1"/>
</dbReference>
<keyword evidence="12" id="KW-1185">Reference proteome</keyword>
<dbReference type="InterPro" id="IPR017871">
    <property type="entry name" value="ABC_transporter-like_CS"/>
</dbReference>
<dbReference type="EMBL" id="FUYJ01000002">
    <property type="protein sequence ID" value="SKA94702.1"/>
    <property type="molecule type" value="Genomic_DNA"/>
</dbReference>
<dbReference type="GO" id="GO:0016887">
    <property type="term" value="F:ATP hydrolysis activity"/>
    <property type="evidence" value="ECO:0007669"/>
    <property type="project" value="InterPro"/>
</dbReference>
<keyword evidence="5" id="KW-0677">Repeat</keyword>
<comment type="subcellular location">
    <subcellularLocation>
        <location evidence="1">Cell membrane</location>
        <topology evidence="1">Peripheral membrane protein</topology>
    </subcellularLocation>
</comment>
<sequence length="498" mass="55217">MEQAVLEMVGISKEFPGVKALDGVSIHVKRSEILALLGENGAGKSTLMKVLAGVHQPSSGQIKINGKEVSIHGPKHSQELGISIIYQEFNLVPHMSVAENIFLGREPRLITGVIDRRRLRDETRQWLEKVGLTALSPDTLLANLSIAEQQLVEIAKALSFESNIIIMDEPTATLNEEETEKLLNIMRDLKKQGFGVIFITHRLEEVEEVADRISVLRDGKYIGSESIKNITRHQMVTMMVGRELTDLFPKLQGPYEEPALTVERLSVREYLHDINFTIKKGEILGIAGLMGSGKTPLSKALFGLYPHKEGTIKVGGKTVNTPREAIDAGIALVTDDRKDEGLVLGMSVYENLLLPSYRRISSFGVLHKRNKEKIVDRWIKALNIKVHHSSVEVGTLSGGNQQKVVLGKWLQMDPDVLILNEPTRGIDIGAKAEIYQIMKELAEQGIAIILISSDMPELLGLSHRILVMSEGTITAELDKEHFDQETIFQYAAGGELHV</sequence>
<evidence type="ECO:0000256" key="3">
    <source>
        <dbReference type="ARBA" id="ARBA00022475"/>
    </source>
</evidence>
<evidence type="ECO:0000256" key="5">
    <source>
        <dbReference type="ARBA" id="ARBA00022737"/>
    </source>
</evidence>
<evidence type="ECO:0000256" key="1">
    <source>
        <dbReference type="ARBA" id="ARBA00004202"/>
    </source>
</evidence>
<proteinExistence type="predicted"/>
<evidence type="ECO:0000256" key="7">
    <source>
        <dbReference type="ARBA" id="ARBA00022840"/>
    </source>
</evidence>
<evidence type="ECO:0000256" key="9">
    <source>
        <dbReference type="ARBA" id="ARBA00023136"/>
    </source>
</evidence>
<dbReference type="InterPro" id="IPR003593">
    <property type="entry name" value="AAA+_ATPase"/>
</dbReference>
<dbReference type="Pfam" id="PF00005">
    <property type="entry name" value="ABC_tran"/>
    <property type="match status" value="2"/>
</dbReference>
<dbReference type="GO" id="GO:0005524">
    <property type="term" value="F:ATP binding"/>
    <property type="evidence" value="ECO:0007669"/>
    <property type="project" value="UniProtKB-KW"/>
</dbReference>
<name>A0A1T4XYR7_9BACL</name>
<dbReference type="GO" id="GO:0005886">
    <property type="term" value="C:plasma membrane"/>
    <property type="evidence" value="ECO:0007669"/>
    <property type="project" value="UniProtKB-SubCell"/>
</dbReference>
<organism evidence="11 12">
    <name type="scientific">Sporosarcina newyorkensis</name>
    <dbReference type="NCBI Taxonomy" id="759851"/>
    <lineage>
        <taxon>Bacteria</taxon>
        <taxon>Bacillati</taxon>
        <taxon>Bacillota</taxon>
        <taxon>Bacilli</taxon>
        <taxon>Bacillales</taxon>
        <taxon>Caryophanaceae</taxon>
        <taxon>Sporosarcina</taxon>
    </lineage>
</organism>
<evidence type="ECO:0000313" key="11">
    <source>
        <dbReference type="EMBL" id="SKA94702.1"/>
    </source>
</evidence>
<evidence type="ECO:0000256" key="2">
    <source>
        <dbReference type="ARBA" id="ARBA00022448"/>
    </source>
</evidence>
<protein>
    <submittedName>
        <fullName evidence="11">Ribose transport system ATP-binding protein</fullName>
    </submittedName>
</protein>
<dbReference type="SMART" id="SM00382">
    <property type="entry name" value="AAA"/>
    <property type="match status" value="2"/>
</dbReference>
<reference evidence="12" key="1">
    <citation type="submission" date="2017-02" db="EMBL/GenBank/DDBJ databases">
        <authorList>
            <person name="Varghese N."/>
            <person name="Submissions S."/>
        </authorList>
    </citation>
    <scope>NUCLEOTIDE SEQUENCE [LARGE SCALE GENOMIC DNA]</scope>
    <source>
        <strain evidence="12">DSM 23966</strain>
    </source>
</reference>
<dbReference type="PANTHER" id="PTHR43790">
    <property type="entry name" value="CARBOHYDRATE TRANSPORT ATP-BINDING PROTEIN MG119-RELATED"/>
    <property type="match status" value="1"/>
</dbReference>
<dbReference type="InterPro" id="IPR050107">
    <property type="entry name" value="ABC_carbohydrate_import_ATPase"/>
</dbReference>
<dbReference type="Gene3D" id="3.40.50.300">
    <property type="entry name" value="P-loop containing nucleotide triphosphate hydrolases"/>
    <property type="match status" value="2"/>
</dbReference>